<dbReference type="Proteomes" id="UP000599437">
    <property type="component" value="Unassembled WGS sequence"/>
</dbReference>
<feature type="compositionally biased region" description="Low complexity" evidence="1">
    <location>
        <begin position="129"/>
        <end position="139"/>
    </location>
</feature>
<name>A0ABQ3EAF2_9ACTN</name>
<feature type="region of interest" description="Disordered" evidence="1">
    <location>
        <begin position="1"/>
        <end position="34"/>
    </location>
</feature>
<organism evidence="2 3">
    <name type="scientific">Streptomyces chryseus</name>
    <dbReference type="NCBI Taxonomy" id="68186"/>
    <lineage>
        <taxon>Bacteria</taxon>
        <taxon>Bacillati</taxon>
        <taxon>Actinomycetota</taxon>
        <taxon>Actinomycetes</taxon>
        <taxon>Kitasatosporales</taxon>
        <taxon>Streptomycetaceae</taxon>
        <taxon>Streptomyces</taxon>
    </lineage>
</organism>
<comment type="caution">
    <text evidence="2">The sequence shown here is derived from an EMBL/GenBank/DDBJ whole genome shotgun (WGS) entry which is preliminary data.</text>
</comment>
<keyword evidence="3" id="KW-1185">Reference proteome</keyword>
<dbReference type="EMBL" id="BMVO01000040">
    <property type="protein sequence ID" value="GHB31459.1"/>
    <property type="molecule type" value="Genomic_DNA"/>
</dbReference>
<evidence type="ECO:0000256" key="1">
    <source>
        <dbReference type="SAM" id="MobiDB-lite"/>
    </source>
</evidence>
<feature type="compositionally biased region" description="Basic and acidic residues" evidence="1">
    <location>
        <begin position="1"/>
        <end position="14"/>
    </location>
</feature>
<protein>
    <submittedName>
        <fullName evidence="2">Uncharacterized protein</fullName>
    </submittedName>
</protein>
<accession>A0ABQ3EAF2</accession>
<sequence length="139" mass="13826">MPDAKVRVETRELPSGDGRQISARRYSSADLSDHEDDLRTAIHSVLTTMVRAVEDTPVSPLRVGGLEVAFNVAFAPGGGAYLCSSPADGTFAVKLSLTLPEPAAGGGSAEGEGSAEGDGSTDGEGSGEGAAASSSASSG</sequence>
<reference evidence="3" key="1">
    <citation type="journal article" date="2019" name="Int. J. Syst. Evol. Microbiol.">
        <title>The Global Catalogue of Microorganisms (GCM) 10K type strain sequencing project: providing services to taxonomists for standard genome sequencing and annotation.</title>
        <authorList>
            <consortium name="The Broad Institute Genomics Platform"/>
            <consortium name="The Broad Institute Genome Sequencing Center for Infectious Disease"/>
            <person name="Wu L."/>
            <person name="Ma J."/>
        </authorList>
    </citation>
    <scope>NUCLEOTIDE SEQUENCE [LARGE SCALE GENOMIC DNA]</scope>
    <source>
        <strain evidence="3">JCM 4737</strain>
    </source>
</reference>
<dbReference type="RefSeq" id="WP_138897230.1">
    <property type="nucleotide sequence ID" value="NZ_BMVO01000040.1"/>
</dbReference>
<proteinExistence type="predicted"/>
<gene>
    <name evidence="2" type="ORF">GCM10010346_63600</name>
</gene>
<evidence type="ECO:0000313" key="3">
    <source>
        <dbReference type="Proteomes" id="UP000599437"/>
    </source>
</evidence>
<evidence type="ECO:0000313" key="2">
    <source>
        <dbReference type="EMBL" id="GHB31459.1"/>
    </source>
</evidence>
<feature type="region of interest" description="Disordered" evidence="1">
    <location>
        <begin position="100"/>
        <end position="139"/>
    </location>
</feature>